<feature type="transmembrane region" description="Helical" evidence="1">
    <location>
        <begin position="12"/>
        <end position="34"/>
    </location>
</feature>
<dbReference type="Proteomes" id="UP001430953">
    <property type="component" value="Unassembled WGS sequence"/>
</dbReference>
<accession>A0AAW2FPQ4</accession>
<dbReference type="EMBL" id="JADYXP020000009">
    <property type="protein sequence ID" value="KAL0117115.1"/>
    <property type="molecule type" value="Genomic_DNA"/>
</dbReference>
<evidence type="ECO:0000256" key="1">
    <source>
        <dbReference type="SAM" id="Phobius"/>
    </source>
</evidence>
<organism evidence="2 3">
    <name type="scientific">Cardiocondyla obscurior</name>
    <dbReference type="NCBI Taxonomy" id="286306"/>
    <lineage>
        <taxon>Eukaryota</taxon>
        <taxon>Metazoa</taxon>
        <taxon>Ecdysozoa</taxon>
        <taxon>Arthropoda</taxon>
        <taxon>Hexapoda</taxon>
        <taxon>Insecta</taxon>
        <taxon>Pterygota</taxon>
        <taxon>Neoptera</taxon>
        <taxon>Endopterygota</taxon>
        <taxon>Hymenoptera</taxon>
        <taxon>Apocrita</taxon>
        <taxon>Aculeata</taxon>
        <taxon>Formicoidea</taxon>
        <taxon>Formicidae</taxon>
        <taxon>Myrmicinae</taxon>
        <taxon>Cardiocondyla</taxon>
    </lineage>
</organism>
<sequence>MITSTFKQAHTYSLSCVCISALLLTCCFLTRCFLHFNYASPYFQRAITSRERLKLLRKMHFISSFLYTTFYLVNTFL</sequence>
<keyword evidence="1" id="KW-0812">Transmembrane</keyword>
<reference evidence="2 3" key="1">
    <citation type="submission" date="2023-03" db="EMBL/GenBank/DDBJ databases">
        <title>High recombination rates correlate with genetic variation in Cardiocondyla obscurior ants.</title>
        <authorList>
            <person name="Errbii M."/>
        </authorList>
    </citation>
    <scope>NUCLEOTIDE SEQUENCE [LARGE SCALE GENOMIC DNA]</scope>
    <source>
        <strain evidence="2">Alpha-2009</strain>
        <tissue evidence="2">Whole body</tissue>
    </source>
</reference>
<keyword evidence="1" id="KW-0472">Membrane</keyword>
<keyword evidence="1" id="KW-1133">Transmembrane helix</keyword>
<name>A0AAW2FPQ4_9HYME</name>
<proteinExistence type="predicted"/>
<dbReference type="AlphaFoldDB" id="A0AAW2FPQ4"/>
<protein>
    <submittedName>
        <fullName evidence="2">Uncharacterized protein</fullName>
    </submittedName>
</protein>
<keyword evidence="3" id="KW-1185">Reference proteome</keyword>
<comment type="caution">
    <text evidence="2">The sequence shown here is derived from an EMBL/GenBank/DDBJ whole genome shotgun (WGS) entry which is preliminary data.</text>
</comment>
<gene>
    <name evidence="2" type="ORF">PUN28_010150</name>
</gene>
<evidence type="ECO:0000313" key="3">
    <source>
        <dbReference type="Proteomes" id="UP001430953"/>
    </source>
</evidence>
<evidence type="ECO:0000313" key="2">
    <source>
        <dbReference type="EMBL" id="KAL0117115.1"/>
    </source>
</evidence>